<gene>
    <name evidence="13" type="ORF">DESUT3_16370</name>
</gene>
<dbReference type="CDD" id="cd01570">
    <property type="entry name" value="NAPRTase_A"/>
    <property type="match status" value="1"/>
</dbReference>
<evidence type="ECO:0000259" key="10">
    <source>
        <dbReference type="Pfam" id="PF04095"/>
    </source>
</evidence>
<dbReference type="Pfam" id="PF17767">
    <property type="entry name" value="NAPRTase_N"/>
    <property type="match status" value="1"/>
</dbReference>
<dbReference type="NCBIfam" id="TIGR01513">
    <property type="entry name" value="NAPRTase_put"/>
    <property type="match status" value="1"/>
</dbReference>
<dbReference type="NCBIfam" id="NF006695">
    <property type="entry name" value="PRK09243.1-2"/>
    <property type="match status" value="1"/>
</dbReference>
<dbReference type="InterPro" id="IPR007229">
    <property type="entry name" value="Nic_PRibTrfase-Fam"/>
</dbReference>
<evidence type="ECO:0000259" key="12">
    <source>
        <dbReference type="Pfam" id="PF17956"/>
    </source>
</evidence>
<dbReference type="GO" id="GO:0016757">
    <property type="term" value="F:glycosyltransferase activity"/>
    <property type="evidence" value="ECO:0007669"/>
    <property type="project" value="UniProtKB-KW"/>
</dbReference>
<comment type="PTM">
    <text evidence="9">Transiently phosphorylated on a His residue during the reaction cycle. Phosphorylation strongly increases the affinity for substrates and increases the rate of nicotinate D-ribonucleotide production. Dephosphorylation regenerates the low-affinity form of the enzyme, leading to product release.</text>
</comment>
<dbReference type="InterPro" id="IPR040727">
    <property type="entry name" value="NAPRTase_N"/>
</dbReference>
<keyword evidence="14" id="KW-1185">Reference proteome</keyword>
<evidence type="ECO:0000256" key="2">
    <source>
        <dbReference type="ARBA" id="ARBA00010897"/>
    </source>
</evidence>
<dbReference type="InterPro" id="IPR006405">
    <property type="entry name" value="Nic_PRibTrfase_pncB"/>
</dbReference>
<dbReference type="SUPFAM" id="SSF51690">
    <property type="entry name" value="Nicotinate/Quinolinate PRTase C-terminal domain-like"/>
    <property type="match status" value="1"/>
</dbReference>
<dbReference type="PANTHER" id="PTHR11098">
    <property type="entry name" value="NICOTINATE PHOSPHORIBOSYLTRANSFERASE"/>
    <property type="match status" value="1"/>
</dbReference>
<evidence type="ECO:0000256" key="3">
    <source>
        <dbReference type="ARBA" id="ARBA00013236"/>
    </source>
</evidence>
<reference evidence="13 14" key="2">
    <citation type="journal article" date="2021" name="Int. J. Syst. Evol. Microbiol.">
        <title>Isolation and Polyphasic Characterization of Desulfuromonas versatilis sp. Nov., an Electrogenic Bacteria Capable of Versatile Metabolism Isolated from a Graphene Oxide-Reducing Enrichment Culture.</title>
        <authorList>
            <person name="Xie L."/>
            <person name="Yoshida N."/>
            <person name="Ishii S."/>
            <person name="Meng L."/>
        </authorList>
    </citation>
    <scope>NUCLEOTIDE SEQUENCE [LARGE SCALE GENOMIC DNA]</scope>
    <source>
        <strain evidence="13 14">NIT-T3</strain>
    </source>
</reference>
<evidence type="ECO:0000256" key="1">
    <source>
        <dbReference type="ARBA" id="ARBA00004952"/>
    </source>
</evidence>
<keyword evidence="5 9" id="KW-0436">Ligase</keyword>
<feature type="domain" description="Nicotinate phosphoribosyltransferase N-terminal" evidence="11">
    <location>
        <begin position="6"/>
        <end position="130"/>
    </location>
</feature>
<comment type="catalytic activity">
    <reaction evidence="8 9">
        <text>5-phospho-alpha-D-ribose 1-diphosphate + nicotinate + ATP + H2O = nicotinate beta-D-ribonucleotide + ADP + phosphate + diphosphate</text>
        <dbReference type="Rhea" id="RHEA:36163"/>
        <dbReference type="ChEBI" id="CHEBI:15377"/>
        <dbReference type="ChEBI" id="CHEBI:30616"/>
        <dbReference type="ChEBI" id="CHEBI:32544"/>
        <dbReference type="ChEBI" id="CHEBI:33019"/>
        <dbReference type="ChEBI" id="CHEBI:43474"/>
        <dbReference type="ChEBI" id="CHEBI:57502"/>
        <dbReference type="ChEBI" id="CHEBI:58017"/>
        <dbReference type="ChEBI" id="CHEBI:456216"/>
        <dbReference type="EC" id="6.3.4.21"/>
    </reaction>
</comment>
<feature type="domain" description="Nicotinate/nicotinamide phosphoribosyltransferase" evidence="10">
    <location>
        <begin position="152"/>
        <end position="315"/>
    </location>
</feature>
<dbReference type="RefSeq" id="WP_221252026.1">
    <property type="nucleotide sequence ID" value="NZ_AP024355.1"/>
</dbReference>
<dbReference type="NCBIfam" id="NF009131">
    <property type="entry name" value="PRK12484.1"/>
    <property type="match status" value="1"/>
</dbReference>
<comment type="pathway">
    <text evidence="1 9">Cofactor biosynthesis; NAD(+) biosynthesis; nicotinate D-ribonucleotide from nicotinate: step 1/1.</text>
</comment>
<dbReference type="Proteomes" id="UP001319827">
    <property type="component" value="Chromosome"/>
</dbReference>
<dbReference type="PANTHER" id="PTHR11098:SF1">
    <property type="entry name" value="NICOTINATE PHOSPHORIBOSYLTRANSFERASE"/>
    <property type="match status" value="1"/>
</dbReference>
<evidence type="ECO:0000256" key="5">
    <source>
        <dbReference type="ARBA" id="ARBA00022598"/>
    </source>
</evidence>
<comment type="function">
    <text evidence="9">Catalyzes the first step in the biosynthesis of NAD from nicotinic acid, the ATP-dependent synthesis of beta-nicotinate D-ribonucleotide from nicotinate and 5-phospho-D-ribose 1-phosphate.</text>
</comment>
<name>A0ABN6DWR0_9BACT</name>
<dbReference type="PIRSF" id="PIRSF000484">
    <property type="entry name" value="NAPRT"/>
    <property type="match status" value="1"/>
</dbReference>
<dbReference type="InterPro" id="IPR036068">
    <property type="entry name" value="Nicotinate_pribotase-like_C"/>
</dbReference>
<keyword evidence="4" id="KW-0597">Phosphoprotein</keyword>
<dbReference type="EC" id="6.3.4.21" evidence="3 9"/>
<dbReference type="Gene3D" id="3.20.20.70">
    <property type="entry name" value="Aldolase class I"/>
    <property type="match status" value="1"/>
</dbReference>
<evidence type="ECO:0000256" key="9">
    <source>
        <dbReference type="RuleBase" id="RU365100"/>
    </source>
</evidence>
<keyword evidence="6 9" id="KW-0662">Pyridine nucleotide biosynthesis</keyword>
<dbReference type="SUPFAM" id="SSF54675">
    <property type="entry name" value="Nicotinate/Quinolinate PRTase N-terminal domain-like"/>
    <property type="match status" value="1"/>
</dbReference>
<dbReference type="EMBL" id="AP024355">
    <property type="protein sequence ID" value="BCR04568.1"/>
    <property type="molecule type" value="Genomic_DNA"/>
</dbReference>
<dbReference type="Gene3D" id="3.20.140.10">
    <property type="entry name" value="nicotinate phosphoribosyltransferase"/>
    <property type="match status" value="1"/>
</dbReference>
<keyword evidence="13" id="KW-0328">Glycosyltransferase</keyword>
<dbReference type="Pfam" id="PF04095">
    <property type="entry name" value="NAPRTase"/>
    <property type="match status" value="1"/>
</dbReference>
<evidence type="ECO:0000259" key="11">
    <source>
        <dbReference type="Pfam" id="PF17767"/>
    </source>
</evidence>
<protein>
    <recommendedName>
        <fullName evidence="3 9">Nicotinate phosphoribosyltransferase</fullName>
        <ecNumber evidence="3 9">6.3.4.21</ecNumber>
    </recommendedName>
</protein>
<evidence type="ECO:0000313" key="13">
    <source>
        <dbReference type="EMBL" id="BCR04568.1"/>
    </source>
</evidence>
<dbReference type="Pfam" id="PF17956">
    <property type="entry name" value="NAPRTase_C"/>
    <property type="match status" value="1"/>
</dbReference>
<keyword evidence="7 9" id="KW-0808">Transferase</keyword>
<proteinExistence type="inferred from homology"/>
<reference evidence="13 14" key="1">
    <citation type="journal article" date="2016" name="C (Basel)">
        <title>Selective Growth of and Electricity Production by Marine Exoelectrogenic Bacteria in Self-Aggregated Hydrogel of Microbially Reduced Graphene Oxide.</title>
        <authorList>
            <person name="Yoshida N."/>
            <person name="Goto Y."/>
            <person name="Miyata Y."/>
        </authorList>
    </citation>
    <scope>NUCLEOTIDE SEQUENCE [LARGE SCALE GENOMIC DNA]</scope>
    <source>
        <strain evidence="13 14">NIT-T3</strain>
    </source>
</reference>
<evidence type="ECO:0000256" key="7">
    <source>
        <dbReference type="ARBA" id="ARBA00022679"/>
    </source>
</evidence>
<accession>A0ABN6DWR0</accession>
<evidence type="ECO:0000256" key="8">
    <source>
        <dbReference type="ARBA" id="ARBA00048668"/>
    </source>
</evidence>
<feature type="domain" description="Nicotinate phosphoribosyltransferase C-terminal" evidence="12">
    <location>
        <begin position="355"/>
        <end position="462"/>
    </location>
</feature>
<dbReference type="InterPro" id="IPR041619">
    <property type="entry name" value="NAPRTase_C"/>
</dbReference>
<comment type="similarity">
    <text evidence="2 9">Belongs to the NAPRTase family.</text>
</comment>
<evidence type="ECO:0000313" key="14">
    <source>
        <dbReference type="Proteomes" id="UP001319827"/>
    </source>
</evidence>
<organism evidence="13 14">
    <name type="scientific">Desulfuromonas versatilis</name>
    <dbReference type="NCBI Taxonomy" id="2802975"/>
    <lineage>
        <taxon>Bacteria</taxon>
        <taxon>Pseudomonadati</taxon>
        <taxon>Thermodesulfobacteriota</taxon>
        <taxon>Desulfuromonadia</taxon>
        <taxon>Desulfuromonadales</taxon>
        <taxon>Desulfuromonadaceae</taxon>
        <taxon>Desulfuromonas</taxon>
    </lineage>
</organism>
<dbReference type="InterPro" id="IPR013785">
    <property type="entry name" value="Aldolase_TIM"/>
</dbReference>
<dbReference type="InterPro" id="IPR041525">
    <property type="entry name" value="N/Namide_PRibTrfase"/>
</dbReference>
<evidence type="ECO:0000256" key="4">
    <source>
        <dbReference type="ARBA" id="ARBA00022553"/>
    </source>
</evidence>
<evidence type="ECO:0000256" key="6">
    <source>
        <dbReference type="ARBA" id="ARBA00022642"/>
    </source>
</evidence>
<sequence length="478" mass="52426">MNYPALMTDLYELTMLAGYFDEGMHEQPAVFDLFFREAPYRGSYAVFAGLQPALEYLENLRFTADELAYLKSLGLFKPAFLDYLKGFRFRGKLTAPPEGTVVFGQDPLLTVEGTLAEAQYVETALLNIVNFQTLVATKAARLSVAAGDGTVIEFGLRRAQGPDGGLSVGRAAFIGGVRSTSNLWAGQTYGIPVRGTHAHSWVMAFPDELSAFRAYAECFPDSCVLLVDTYDTLNSGIPNAITVARELKDQGHDMLGIRLDSGDLAYLSKEARRLFDEAGFPGVKIVASNELDEHVISSIRSEGGRIDIYGVGTRLATCSGEGGGALGGVYKLVRLADQPKLKVTSDIAKSTVPDRKKLLRVIDPEGTFLMDIMCRAEETVHPGDLVYDPTNPARHKTVPAGVRLEEIRRTVMEQGRILHPAPSLEEMADRCAEQLKRLPNGSLRLVNPHRYKVSISPQLHDLREALITAYEKRQPGAV</sequence>